<evidence type="ECO:0000313" key="2">
    <source>
        <dbReference type="Proteomes" id="UP000046395"/>
    </source>
</evidence>
<feature type="signal peptide" evidence="1">
    <location>
        <begin position="1"/>
        <end position="27"/>
    </location>
</feature>
<reference evidence="2" key="1">
    <citation type="submission" date="2013-11" db="EMBL/GenBank/DDBJ databases">
        <authorList>
            <person name="Aslett M."/>
        </authorList>
    </citation>
    <scope>NUCLEOTIDE SEQUENCE [LARGE SCALE GENOMIC DNA]</scope>
    <source>
        <strain evidence="2">Edinburgh</strain>
    </source>
</reference>
<evidence type="ECO:0000256" key="1">
    <source>
        <dbReference type="SAM" id="SignalP"/>
    </source>
</evidence>
<feature type="chain" id="PRO_5044624341" evidence="1">
    <location>
        <begin position="28"/>
        <end position="82"/>
    </location>
</feature>
<accession>A0A5S6QRE2</accession>
<organism evidence="2 4">
    <name type="scientific">Trichuris muris</name>
    <name type="common">Mouse whipworm</name>
    <dbReference type="NCBI Taxonomy" id="70415"/>
    <lineage>
        <taxon>Eukaryota</taxon>
        <taxon>Metazoa</taxon>
        <taxon>Ecdysozoa</taxon>
        <taxon>Nematoda</taxon>
        <taxon>Enoplea</taxon>
        <taxon>Dorylaimia</taxon>
        <taxon>Trichinellida</taxon>
        <taxon>Trichuridae</taxon>
        <taxon>Trichuris</taxon>
    </lineage>
</organism>
<keyword evidence="2" id="KW-1185">Reference proteome</keyword>
<proteinExistence type="predicted"/>
<evidence type="ECO:0000313" key="4">
    <source>
        <dbReference type="WBParaSite" id="TMUE_2000009800.1"/>
    </source>
</evidence>
<dbReference type="WBParaSite" id="TMUE_2000009800.1">
    <property type="protein sequence ID" value="TMUE_2000009800.1"/>
    <property type="gene ID" value="WBGene00285632"/>
</dbReference>
<reference evidence="3 4" key="3">
    <citation type="submission" date="2019-12" db="UniProtKB">
        <authorList>
            <consortium name="WormBaseParasite"/>
        </authorList>
    </citation>
    <scope>IDENTIFICATION</scope>
</reference>
<dbReference type="Proteomes" id="UP000046395">
    <property type="component" value="Unassembled WGS sequence"/>
</dbReference>
<sequence length="82" mass="9012">MAYLPVTIAVNLVIMAVLVQVEESCLTQQKPQEQQPCRMLLKICSPMKCVSAQPATQKPSNCNLGAKCQNGGRAMSRRRTYG</sequence>
<name>A0A5S6QRE2_TRIMR</name>
<dbReference type="AlphaFoldDB" id="A0A5S6QRE2"/>
<protein>
    <submittedName>
        <fullName evidence="3 4">Follistatin-like domain-containing protein</fullName>
    </submittedName>
</protein>
<dbReference type="WBParaSite" id="TMUE_0000001906.1">
    <property type="protein sequence ID" value="TMUE_0000001906.1"/>
    <property type="gene ID" value="WBGene00297771"/>
</dbReference>
<reference evidence="2" key="2">
    <citation type="submission" date="2014-03" db="EMBL/GenBank/DDBJ databases">
        <title>The whipworm genome and dual-species transcriptomics of an intimate host-pathogen interaction.</title>
        <authorList>
            <person name="Foth B.J."/>
            <person name="Tsai I.J."/>
            <person name="Reid A.J."/>
            <person name="Bancroft A.J."/>
            <person name="Nichol S."/>
            <person name="Tracey A."/>
            <person name="Holroyd N."/>
            <person name="Cotton J.A."/>
            <person name="Stanley E.J."/>
            <person name="Zarowiecki M."/>
            <person name="Liu J.Z."/>
            <person name="Huckvale T."/>
            <person name="Cooper P.J."/>
            <person name="Grencis R.K."/>
            <person name="Berriman M."/>
        </authorList>
    </citation>
    <scope>NUCLEOTIDE SEQUENCE [LARGE SCALE GENOMIC DNA]</scope>
    <source>
        <strain evidence="2">Edinburgh</strain>
    </source>
</reference>
<evidence type="ECO:0000313" key="3">
    <source>
        <dbReference type="WBParaSite" id="TMUE_0000001906.1"/>
    </source>
</evidence>
<keyword evidence="1" id="KW-0732">Signal</keyword>